<organism evidence="2 3">
    <name type="scientific">Candidatus Methylocalor cossyra</name>
    <dbReference type="NCBI Taxonomy" id="3108543"/>
    <lineage>
        <taxon>Bacteria</taxon>
        <taxon>Pseudomonadati</taxon>
        <taxon>Pseudomonadota</taxon>
        <taxon>Gammaproteobacteria</taxon>
        <taxon>Methylococcales</taxon>
        <taxon>Methylococcaceae</taxon>
        <taxon>Candidatus Methylocalor</taxon>
    </lineage>
</organism>
<dbReference type="PROSITE" id="PS50022">
    <property type="entry name" value="FA58C_3"/>
    <property type="match status" value="1"/>
</dbReference>
<dbReference type="Pfam" id="PF00754">
    <property type="entry name" value="F5_F8_type_C"/>
    <property type="match status" value="1"/>
</dbReference>
<dbReference type="EMBL" id="OZ026884">
    <property type="protein sequence ID" value="CAL1240664.1"/>
    <property type="molecule type" value="Genomic_DNA"/>
</dbReference>
<feature type="domain" description="F5/8 type C" evidence="1">
    <location>
        <begin position="178"/>
        <end position="293"/>
    </location>
</feature>
<accession>A0ABM9NJ51</accession>
<dbReference type="SUPFAM" id="SSF48208">
    <property type="entry name" value="Six-hairpin glycosidases"/>
    <property type="match status" value="1"/>
</dbReference>
<dbReference type="InterPro" id="IPR008928">
    <property type="entry name" value="6-hairpin_glycosidase_sf"/>
</dbReference>
<dbReference type="Proteomes" id="UP001497493">
    <property type="component" value="Chromosome"/>
</dbReference>
<gene>
    <name evidence="2" type="ORF">MECH1_V1_1888</name>
</gene>
<dbReference type="SUPFAM" id="SSF49785">
    <property type="entry name" value="Galactose-binding domain-like"/>
    <property type="match status" value="2"/>
</dbReference>
<keyword evidence="3" id="KW-1185">Reference proteome</keyword>
<sequence length="1069" mass="120258">MGGAMARGWWWVVLGLLIPDLGWAAPALTVLDDFETLSGWKVAASEGIHAELAQDTGRTGMGLRLDFDFRGGTGFVTVRKQFSIPLPENYALTFHVRAEAPANNLEFKLYDPSGENAWWWRRFDVKWPVEWQQFRIKKRMLDFAWGPSAAPLKQTGAIEFAITSASGGKGSIWLDDFVFERREPITAYDLTPKVSASTFSQDQVPDLVLDGKSDTRWHSGALAESQWLQLDFQKRREYGGLVIEWDRDDYATAYQVQISQDAKQWQTVYTVTAGNGRRDYIYMPDAESRYLRLELQKSSRGQGYGIHSLVVKPFEFSASPTAFFETIAREAPRGHYPRYFAGEQSYFTVVGHPNGDREGLLNEDGTLEVDRGAFSIEPFLYSQGRLVTWNEVAPIQELERGYLPVPSVTWRWNALALKATAFAAGTGGQALYARYRIENTGLEREQVKLFLALRPFQVNPPWQSLNMTGGATEIRRLEFDGRMVRVNADRVVVPLTPASRFGALMFDQGSIIDYLAEGKLPQSTGVDDPFGYASGALEYDLDLPPGASREIYLAVPYEGPEALVEAARVSDGNGNAFGRDRFREALASWEAKVLRADLGVPPEAEKLRAAVRSSLAYIFIHRDGAALYPGSRTYARSWIRDAALMASALLGMGYTEEVRRFLEWYAGFQFPNGKIPCCVDGRGPDSVPENDSHGEFIYTLAEYYRYTRDIGFVYQLWPAVVKAVQYIDGLRRQRMTEEYRAADKLLFFGLMPDSISHEGYAAHPVHSFWDGFWTLRGLKDAAELAALVMDETQAPRFAALRDAFRKDLYAALERTMAKHRIGFLPGSAELGDFDPTATAMAINVGGELPHLPTEALRKTFDDFWDYFQKRRDGRVEWTAYTPYEIRTVEALVRLGQRDRALELLTYLLADQRPSAWNQWAEIVWHDPRYPKFIGDMPHAWIGAEFVRAVRSLYAYEREGDRALVLAAGIPRAWLESGEALGVRRLPTWFGTLSYKLWRPAADELRLELGGDLALPPGKIVVRPPADRPLREVLINGRPSAAFSVDEAVIGEFPAQVVLKYGATAAATAE</sequence>
<proteinExistence type="predicted"/>
<dbReference type="InterPro" id="IPR008979">
    <property type="entry name" value="Galactose-bd-like_sf"/>
</dbReference>
<dbReference type="InterPro" id="IPR000421">
    <property type="entry name" value="FA58C"/>
</dbReference>
<dbReference type="Gene3D" id="2.60.120.260">
    <property type="entry name" value="Galactose-binding domain-like"/>
    <property type="match status" value="2"/>
</dbReference>
<protein>
    <submittedName>
        <fullName evidence="2">GH15 family glucan-1,4-alpha-glucosidase</fullName>
    </submittedName>
</protein>
<evidence type="ECO:0000313" key="2">
    <source>
        <dbReference type="EMBL" id="CAL1240664.1"/>
    </source>
</evidence>
<dbReference type="InterPro" id="IPR012341">
    <property type="entry name" value="6hp_glycosidase-like_sf"/>
</dbReference>
<evidence type="ECO:0000313" key="3">
    <source>
        <dbReference type="Proteomes" id="UP001497493"/>
    </source>
</evidence>
<evidence type="ECO:0000259" key="1">
    <source>
        <dbReference type="PROSITE" id="PS50022"/>
    </source>
</evidence>
<reference evidence="2 3" key="1">
    <citation type="submission" date="2024-04" db="EMBL/GenBank/DDBJ databases">
        <authorList>
            <person name="Cremers G."/>
        </authorList>
    </citation>
    <scope>NUCLEOTIDE SEQUENCE [LARGE SCALE GENOMIC DNA]</scope>
    <source>
        <strain evidence="2">MeCH1-AG</strain>
    </source>
</reference>
<dbReference type="Gene3D" id="1.50.10.10">
    <property type="match status" value="1"/>
</dbReference>
<name>A0ABM9NJ51_9GAMM</name>